<dbReference type="OrthoDB" id="9871913at2"/>
<proteinExistence type="predicted"/>
<name>A0A1M6LJ01_PARC5</name>
<reference evidence="2 3" key="1">
    <citation type="submission" date="2016-11" db="EMBL/GenBank/DDBJ databases">
        <authorList>
            <person name="Jaros S."/>
            <person name="Januszkiewicz K."/>
            <person name="Wedrychowicz H."/>
        </authorList>
    </citation>
    <scope>NUCLEOTIDE SEQUENCE [LARGE SCALE GENOMIC DNA]</scope>
    <source>
        <strain evidence="2 3">DSM 15212</strain>
    </source>
</reference>
<evidence type="ECO:0000256" key="1">
    <source>
        <dbReference type="SAM" id="Coils"/>
    </source>
</evidence>
<dbReference type="Proteomes" id="UP000184465">
    <property type="component" value="Unassembled WGS sequence"/>
</dbReference>
<evidence type="ECO:0000313" key="2">
    <source>
        <dbReference type="EMBL" id="SHJ71159.1"/>
    </source>
</evidence>
<dbReference type="EMBL" id="FRAG01000006">
    <property type="protein sequence ID" value="SHJ71159.1"/>
    <property type="molecule type" value="Genomic_DNA"/>
</dbReference>
<keyword evidence="3" id="KW-1185">Reference proteome</keyword>
<sequence length="294" mass="33912">MNKKFIMTVLVIITIGFALYSHGELKEQEKIIGILEAKLQKLEEDNDKKSKEHDDLKQKLNMTQIEYENFDIYDVFLKEKNKIKNAYPWLETEKWDKIVIAPHDSDDKYISVNDSRILNSIGDFLHLKYETHEPPSGFTPDIPTYLYTFIKGDKQYDIEVVDRGIVEIEGKYYVANLNIHKLGEALIPSSSWNKPGNIDTKIASGGILIANQGVSYSTFRMTMFAKTLSEGKLLNNAPSDKGEKKGESTIFSHGEEIKLESYDSYLHIINNEKEYWYSLKDASFYLYHIFFGMG</sequence>
<keyword evidence="1" id="KW-0175">Coiled coil</keyword>
<dbReference type="RefSeq" id="WP_073147257.1">
    <property type="nucleotide sequence ID" value="NZ_FRAG01000006.1"/>
</dbReference>
<gene>
    <name evidence="2" type="ORF">SAMN02745912_00824</name>
</gene>
<protein>
    <submittedName>
        <fullName evidence="2">Uncharacterized protein</fullName>
    </submittedName>
</protein>
<evidence type="ECO:0000313" key="3">
    <source>
        <dbReference type="Proteomes" id="UP000184465"/>
    </source>
</evidence>
<dbReference type="AlphaFoldDB" id="A0A1M6LJ01"/>
<feature type="coiled-coil region" evidence="1">
    <location>
        <begin position="25"/>
        <end position="66"/>
    </location>
</feature>
<accession>A0A1M6LJ01</accession>
<organism evidence="2 3">
    <name type="scientific">Paramaledivibacter caminithermalis (strain DSM 15212 / CIP 107654 / DViRD3)</name>
    <name type="common">Clostridium caminithermale</name>
    <dbReference type="NCBI Taxonomy" id="1121301"/>
    <lineage>
        <taxon>Bacteria</taxon>
        <taxon>Bacillati</taxon>
        <taxon>Bacillota</taxon>
        <taxon>Clostridia</taxon>
        <taxon>Peptostreptococcales</taxon>
        <taxon>Caminicellaceae</taxon>
        <taxon>Paramaledivibacter</taxon>
    </lineage>
</organism>